<accession>A0A2A6E7S3</accession>
<comment type="caution">
    <text evidence="1">The sequence shown here is derived from an EMBL/GenBank/DDBJ whole genome shotgun (WGS) entry which is preliminary data.</text>
</comment>
<name>A0A2A6E7S3_TANFO</name>
<dbReference type="Proteomes" id="UP000219259">
    <property type="component" value="Unassembled WGS sequence"/>
</dbReference>
<gene>
    <name evidence="1" type="ORF">CLI86_08120</name>
</gene>
<proteinExistence type="predicted"/>
<organism evidence="1 2">
    <name type="scientific">Tannerella forsythia</name>
    <name type="common">Bacteroides forsythus</name>
    <dbReference type="NCBI Taxonomy" id="28112"/>
    <lineage>
        <taxon>Bacteria</taxon>
        <taxon>Pseudomonadati</taxon>
        <taxon>Bacteroidota</taxon>
        <taxon>Bacteroidia</taxon>
        <taxon>Bacteroidales</taxon>
        <taxon>Tannerellaceae</taxon>
        <taxon>Tannerella</taxon>
    </lineage>
</organism>
<reference evidence="1 2" key="1">
    <citation type="submission" date="2017-09" db="EMBL/GenBank/DDBJ databases">
        <title>Phase variable restriction modification systems are present in the genome sequences of periodontal pathogens Prevotella intermedia, Tannerella forsythia and Porphyromonas gingivalis.</title>
        <authorList>
            <person name="Haigh R.D."/>
            <person name="Crawford L."/>
            <person name="Ralph J."/>
            <person name="Wanford J."/>
            <person name="Vartoukian S.R."/>
            <person name="Hijazib K."/>
            <person name="Wade W."/>
            <person name="Oggioni M.R."/>
        </authorList>
    </citation>
    <scope>NUCLEOTIDE SEQUENCE [LARGE SCALE GENOMIC DNA]</scope>
    <source>
        <strain evidence="1 2">WW11663</strain>
    </source>
</reference>
<evidence type="ECO:0000313" key="1">
    <source>
        <dbReference type="EMBL" id="PDP43529.1"/>
    </source>
</evidence>
<evidence type="ECO:0000313" key="2">
    <source>
        <dbReference type="Proteomes" id="UP000219259"/>
    </source>
</evidence>
<sequence>MWFWRAQRYIFFMFYKEKDCDPIRTHTLNLYIFDKFSRLFIFGAVLNPDSAIEPIRMNLIQAFSPLTKIWAWIPHPYGMGLKYIWLSALSGNGYVCYTPNHVPGMTINH</sequence>
<dbReference type="AlphaFoldDB" id="A0A2A6E7S3"/>
<protein>
    <submittedName>
        <fullName evidence="1">Uncharacterized protein</fullName>
    </submittedName>
</protein>
<dbReference type="EMBL" id="NSLJ01000018">
    <property type="protein sequence ID" value="PDP43529.1"/>
    <property type="molecule type" value="Genomic_DNA"/>
</dbReference>